<keyword evidence="3 7" id="KW-0863">Zinc-finger</keyword>
<dbReference type="STRING" id="93759.A0A1R3I9L4"/>
<evidence type="ECO:0000256" key="8">
    <source>
        <dbReference type="SAM" id="MobiDB-lite"/>
    </source>
</evidence>
<comment type="caution">
    <text evidence="10">The sequence shown here is derived from an EMBL/GenBank/DDBJ whole genome shotgun (WGS) entry which is preliminary data.</text>
</comment>
<dbReference type="AlphaFoldDB" id="A0A1R3I9L4"/>
<evidence type="ECO:0000313" key="11">
    <source>
        <dbReference type="Proteomes" id="UP000187203"/>
    </source>
</evidence>
<dbReference type="PANTHER" id="PTHR45988">
    <property type="entry name" value="C2H2 TYPE ZINC FINGER TRANSCRIPTION FACTOR FAMILY-RELATED"/>
    <property type="match status" value="1"/>
</dbReference>
<dbReference type="OrthoDB" id="975071at2759"/>
<dbReference type="GO" id="GO:0008270">
    <property type="term" value="F:zinc ion binding"/>
    <property type="evidence" value="ECO:0007669"/>
    <property type="project" value="UniProtKB-KW"/>
</dbReference>
<gene>
    <name evidence="10" type="ORF">COLO4_24487</name>
</gene>
<dbReference type="GO" id="GO:0000976">
    <property type="term" value="F:transcription cis-regulatory region binding"/>
    <property type="evidence" value="ECO:0007669"/>
    <property type="project" value="TreeGrafter"/>
</dbReference>
<keyword evidence="5" id="KW-0805">Transcription regulation</keyword>
<feature type="region of interest" description="Disordered" evidence="8">
    <location>
        <begin position="1"/>
        <end position="85"/>
    </location>
</feature>
<organism evidence="10 11">
    <name type="scientific">Corchorus olitorius</name>
    <dbReference type="NCBI Taxonomy" id="93759"/>
    <lineage>
        <taxon>Eukaryota</taxon>
        <taxon>Viridiplantae</taxon>
        <taxon>Streptophyta</taxon>
        <taxon>Embryophyta</taxon>
        <taxon>Tracheophyta</taxon>
        <taxon>Spermatophyta</taxon>
        <taxon>Magnoliopsida</taxon>
        <taxon>eudicotyledons</taxon>
        <taxon>Gunneridae</taxon>
        <taxon>Pentapetalae</taxon>
        <taxon>rosids</taxon>
        <taxon>malvids</taxon>
        <taxon>Malvales</taxon>
        <taxon>Malvaceae</taxon>
        <taxon>Grewioideae</taxon>
        <taxon>Apeibeae</taxon>
        <taxon>Corchorus</taxon>
    </lineage>
</organism>
<dbReference type="SUPFAM" id="SSF57667">
    <property type="entry name" value="beta-beta-alpha zinc fingers"/>
    <property type="match status" value="1"/>
</dbReference>
<dbReference type="InterPro" id="IPR036236">
    <property type="entry name" value="Znf_C2H2_sf"/>
</dbReference>
<dbReference type="InterPro" id="IPR044653">
    <property type="entry name" value="AZF1/2/3-like"/>
</dbReference>
<feature type="compositionally biased region" description="Polar residues" evidence="8">
    <location>
        <begin position="1"/>
        <end position="19"/>
    </location>
</feature>
<protein>
    <recommendedName>
        <fullName evidence="9">C2H2-type domain-containing protein</fullName>
    </recommendedName>
</protein>
<dbReference type="GO" id="GO:0003700">
    <property type="term" value="F:DNA-binding transcription factor activity"/>
    <property type="evidence" value="ECO:0007669"/>
    <property type="project" value="InterPro"/>
</dbReference>
<evidence type="ECO:0000256" key="4">
    <source>
        <dbReference type="ARBA" id="ARBA00022833"/>
    </source>
</evidence>
<keyword evidence="4" id="KW-0862">Zinc</keyword>
<dbReference type="PROSITE" id="PS00028">
    <property type="entry name" value="ZINC_FINGER_C2H2_1"/>
    <property type="match status" value="1"/>
</dbReference>
<keyword evidence="11" id="KW-1185">Reference proteome</keyword>
<sequence length="227" mass="24848">MRSPSSRVHHGSNSVSNQMERMLKNLEPLSQNKKLMTEEENVEADASMGMSQSEVESPLSDSNNKGSSCSQGRVKKRPSNNSIIRSGSGYGYPCEICGKTFPSGQALGGHKRCHRAHRAVAVDDAIINNNSHAHTRLFNPGKNAAGGGRGRGGVLIFQRKPKLPQGLSENAPQLTQGIDRMQLQAELTGNDKPAESTQESNKEVPKKPRDFDLNMPYQEKYNSLFSI</sequence>
<feature type="region of interest" description="Disordered" evidence="8">
    <location>
        <begin position="185"/>
        <end position="215"/>
    </location>
</feature>
<dbReference type="PROSITE" id="PS50157">
    <property type="entry name" value="ZINC_FINGER_C2H2_2"/>
    <property type="match status" value="1"/>
</dbReference>
<dbReference type="PANTHER" id="PTHR45988:SF18">
    <property type="entry name" value="C2H2-TYPE ZINC FINGER FAMILY PROTEIN"/>
    <property type="match status" value="1"/>
</dbReference>
<evidence type="ECO:0000256" key="2">
    <source>
        <dbReference type="ARBA" id="ARBA00022737"/>
    </source>
</evidence>
<evidence type="ECO:0000313" key="10">
    <source>
        <dbReference type="EMBL" id="OMO79259.1"/>
    </source>
</evidence>
<keyword evidence="6" id="KW-0804">Transcription</keyword>
<name>A0A1R3I9L4_9ROSI</name>
<evidence type="ECO:0000256" key="7">
    <source>
        <dbReference type="PROSITE-ProRule" id="PRU00042"/>
    </source>
</evidence>
<reference evidence="11" key="1">
    <citation type="submission" date="2013-09" db="EMBL/GenBank/DDBJ databases">
        <title>Corchorus olitorius genome sequencing.</title>
        <authorList>
            <person name="Alam M."/>
            <person name="Haque M.S."/>
            <person name="Islam M.S."/>
            <person name="Emdad E.M."/>
            <person name="Islam M.M."/>
            <person name="Ahmed B."/>
            <person name="Halim A."/>
            <person name="Hossen Q.M.M."/>
            <person name="Hossain M.Z."/>
            <person name="Ahmed R."/>
            <person name="Khan M.M."/>
            <person name="Islam R."/>
            <person name="Rashid M.M."/>
            <person name="Khan S.A."/>
            <person name="Rahman M.S."/>
            <person name="Alam M."/>
            <person name="Yahiya A.S."/>
            <person name="Khan M.S."/>
            <person name="Azam M.S."/>
            <person name="Haque T."/>
            <person name="Lashkar M.Z.H."/>
            <person name="Akhand A.I."/>
            <person name="Morshed G."/>
            <person name="Roy S."/>
            <person name="Uddin K.S."/>
            <person name="Rabeya T."/>
            <person name="Hossain A.S."/>
            <person name="Chowdhury A."/>
            <person name="Snigdha A.R."/>
            <person name="Mortoza M.S."/>
            <person name="Matin S.A."/>
            <person name="Hoque S.M.E."/>
            <person name="Islam M.K."/>
            <person name="Roy D.K."/>
            <person name="Haider R."/>
            <person name="Moosa M.M."/>
            <person name="Elias S.M."/>
            <person name="Hasan A.M."/>
            <person name="Jahan S."/>
            <person name="Shafiuddin M."/>
            <person name="Mahmood N."/>
            <person name="Shommy N.S."/>
        </authorList>
    </citation>
    <scope>NUCLEOTIDE SEQUENCE [LARGE SCALE GENOMIC DNA]</scope>
    <source>
        <strain evidence="11">cv. O-4</strain>
    </source>
</reference>
<feature type="compositionally biased region" description="Basic and acidic residues" evidence="8">
    <location>
        <begin position="200"/>
        <end position="212"/>
    </location>
</feature>
<evidence type="ECO:0000256" key="5">
    <source>
        <dbReference type="ARBA" id="ARBA00023015"/>
    </source>
</evidence>
<dbReference type="InterPro" id="IPR013087">
    <property type="entry name" value="Znf_C2H2_type"/>
</dbReference>
<dbReference type="EMBL" id="AWUE01018601">
    <property type="protein sequence ID" value="OMO79259.1"/>
    <property type="molecule type" value="Genomic_DNA"/>
</dbReference>
<accession>A0A1R3I9L4</accession>
<evidence type="ECO:0000256" key="3">
    <source>
        <dbReference type="ARBA" id="ARBA00022771"/>
    </source>
</evidence>
<feature type="domain" description="C2H2-type" evidence="9">
    <location>
        <begin position="92"/>
        <end position="119"/>
    </location>
</feature>
<proteinExistence type="predicted"/>
<evidence type="ECO:0000256" key="6">
    <source>
        <dbReference type="ARBA" id="ARBA00023163"/>
    </source>
</evidence>
<dbReference type="Pfam" id="PF13912">
    <property type="entry name" value="zf-C2H2_6"/>
    <property type="match status" value="1"/>
</dbReference>
<keyword evidence="1" id="KW-0479">Metal-binding</keyword>
<evidence type="ECO:0000259" key="9">
    <source>
        <dbReference type="PROSITE" id="PS50157"/>
    </source>
</evidence>
<dbReference type="GO" id="GO:0005634">
    <property type="term" value="C:nucleus"/>
    <property type="evidence" value="ECO:0007669"/>
    <property type="project" value="TreeGrafter"/>
</dbReference>
<keyword evidence="2" id="KW-0677">Repeat</keyword>
<evidence type="ECO:0000256" key="1">
    <source>
        <dbReference type="ARBA" id="ARBA00022723"/>
    </source>
</evidence>
<feature type="compositionally biased region" description="Polar residues" evidence="8">
    <location>
        <begin position="49"/>
        <end position="71"/>
    </location>
</feature>
<dbReference type="Proteomes" id="UP000187203">
    <property type="component" value="Unassembled WGS sequence"/>
</dbReference>